<evidence type="ECO:0000313" key="3">
    <source>
        <dbReference type="Proteomes" id="UP000276254"/>
    </source>
</evidence>
<dbReference type="Proteomes" id="UP000276254">
    <property type="component" value="Chromosome"/>
</dbReference>
<protein>
    <submittedName>
        <fullName evidence="2">Uncharacterized protein</fullName>
    </submittedName>
</protein>
<dbReference type="RefSeq" id="WP_121154989.1">
    <property type="nucleotide sequence ID" value="NZ_CP032829.1"/>
</dbReference>
<dbReference type="KEGG" id="spha:D3Y57_18510"/>
<dbReference type="AlphaFoldDB" id="A0A494TKH4"/>
<organism evidence="2 3">
    <name type="scientific">Sphingomonas paeninsulae</name>
    <dbReference type="NCBI Taxonomy" id="2319844"/>
    <lineage>
        <taxon>Bacteria</taxon>
        <taxon>Pseudomonadati</taxon>
        <taxon>Pseudomonadota</taxon>
        <taxon>Alphaproteobacteria</taxon>
        <taxon>Sphingomonadales</taxon>
        <taxon>Sphingomonadaceae</taxon>
        <taxon>Sphingomonas</taxon>
    </lineage>
</organism>
<dbReference type="EMBL" id="CP032829">
    <property type="protein sequence ID" value="AYJ87543.1"/>
    <property type="molecule type" value="Genomic_DNA"/>
</dbReference>
<keyword evidence="1" id="KW-0472">Membrane</keyword>
<feature type="transmembrane region" description="Helical" evidence="1">
    <location>
        <begin position="12"/>
        <end position="30"/>
    </location>
</feature>
<sequence>MTSGGITVGAGPWVLAIAMIAVFALLWGGSRLIRGRTDRNKGWLMIVAAAVLLANVAILTL</sequence>
<feature type="transmembrane region" description="Helical" evidence="1">
    <location>
        <begin position="42"/>
        <end position="60"/>
    </location>
</feature>
<evidence type="ECO:0000313" key="2">
    <source>
        <dbReference type="EMBL" id="AYJ87543.1"/>
    </source>
</evidence>
<keyword evidence="1" id="KW-1133">Transmembrane helix</keyword>
<proteinExistence type="predicted"/>
<dbReference type="OrthoDB" id="7581964at2"/>
<keyword evidence="3" id="KW-1185">Reference proteome</keyword>
<name>A0A494TKH4_SPHPE</name>
<gene>
    <name evidence="2" type="ORF">D3Y57_18510</name>
</gene>
<evidence type="ECO:0000256" key="1">
    <source>
        <dbReference type="SAM" id="Phobius"/>
    </source>
</evidence>
<keyword evidence="1" id="KW-0812">Transmembrane</keyword>
<reference evidence="2 3" key="1">
    <citation type="submission" date="2018-09" db="EMBL/GenBank/DDBJ databases">
        <title>Sphingomonas peninsula sp. nov., isolated from fildes peninsula, Antarctic soil.</title>
        <authorList>
            <person name="Yingchao G."/>
        </authorList>
    </citation>
    <scope>NUCLEOTIDE SEQUENCE [LARGE SCALE GENOMIC DNA]</scope>
    <source>
        <strain evidence="2 3">YZ-8</strain>
    </source>
</reference>
<accession>A0A494TKH4</accession>